<dbReference type="PANTHER" id="PTHR28208:SF3">
    <property type="entry name" value="PHOSPHATIDATE PHOSPHATASE APP1"/>
    <property type="match status" value="1"/>
</dbReference>
<evidence type="ECO:0000313" key="2">
    <source>
        <dbReference type="EMBL" id="MFC7356536.1"/>
    </source>
</evidence>
<dbReference type="RefSeq" id="WP_380216374.1">
    <property type="nucleotide sequence ID" value="NZ_JBHTBN010000001.1"/>
</dbReference>
<evidence type="ECO:0000259" key="1">
    <source>
        <dbReference type="Pfam" id="PF09949"/>
    </source>
</evidence>
<dbReference type="InterPro" id="IPR052935">
    <property type="entry name" value="Mg2+_PAP"/>
</dbReference>
<reference evidence="3" key="1">
    <citation type="journal article" date="2019" name="Int. J. Syst. Evol. Microbiol.">
        <title>The Global Catalogue of Microorganisms (GCM) 10K type strain sequencing project: providing services to taxonomists for standard genome sequencing and annotation.</title>
        <authorList>
            <consortium name="The Broad Institute Genomics Platform"/>
            <consortium name="The Broad Institute Genome Sequencing Center for Infectious Disease"/>
            <person name="Wu L."/>
            <person name="Ma J."/>
        </authorList>
    </citation>
    <scope>NUCLEOTIDE SEQUENCE [LARGE SCALE GENOMIC DNA]</scope>
    <source>
        <strain evidence="3">CGMCC 1.16306</strain>
    </source>
</reference>
<dbReference type="Pfam" id="PF09949">
    <property type="entry name" value="APP1_cat"/>
    <property type="match status" value="1"/>
</dbReference>
<evidence type="ECO:0000313" key="3">
    <source>
        <dbReference type="Proteomes" id="UP001596415"/>
    </source>
</evidence>
<sequence length="339" mass="38982">MAFFKKDPLQIIAFQSYATDTHLYIRGRALEDENIDLSKRGFLSLLRNTWKRFETDEIPNVKLKIILPNNTFLYTTTNSKGYFKLEENLENLQSLANSEGWLNYKIQFEDQFPDRIINNNNSFSGEVLIPSTNSSFGVISDIDDTILTTGVVSKLKWRLIYNTLFKNAESRSPLEGAAEFYNQLHRGASGKEANPFFYVSHSPWNLYRYLELFLQKNTFPKGPILLRTLGNLFGKKSAGEKPQKQKEIVNILKTYPERQFILIGDSGEHDADIYIEIAEAFPGRIKAIYLRSVKHKKRMLRIRGLVDNYKTVPALLVENASQAIEHAKEHNFISSDSLI</sequence>
<organism evidence="2 3">
    <name type="scientific">Jejudonia soesokkakensis</name>
    <dbReference type="NCBI Taxonomy" id="1323432"/>
    <lineage>
        <taxon>Bacteria</taxon>
        <taxon>Pseudomonadati</taxon>
        <taxon>Bacteroidota</taxon>
        <taxon>Flavobacteriia</taxon>
        <taxon>Flavobacteriales</taxon>
        <taxon>Flavobacteriaceae</taxon>
        <taxon>Jejudonia</taxon>
    </lineage>
</organism>
<dbReference type="EMBL" id="JBHTBN010000001">
    <property type="protein sequence ID" value="MFC7356536.1"/>
    <property type="molecule type" value="Genomic_DNA"/>
</dbReference>
<name>A0ABW2MNU2_9FLAO</name>
<dbReference type="InterPro" id="IPR019236">
    <property type="entry name" value="APP1_cat"/>
</dbReference>
<comment type="caution">
    <text evidence="2">The sequence shown here is derived from an EMBL/GenBank/DDBJ whole genome shotgun (WGS) entry which is preliminary data.</text>
</comment>
<feature type="domain" description="Phosphatidate phosphatase APP1 catalytic" evidence="1">
    <location>
        <begin position="136"/>
        <end position="291"/>
    </location>
</feature>
<accession>A0ABW2MNU2</accession>
<gene>
    <name evidence="2" type="ORF">ACFQO1_02465</name>
</gene>
<dbReference type="PANTHER" id="PTHR28208">
    <property type="entry name" value="PHOSPHATIDATE PHOSPHATASE APP1"/>
    <property type="match status" value="1"/>
</dbReference>
<keyword evidence="3" id="KW-1185">Reference proteome</keyword>
<proteinExistence type="predicted"/>
<protein>
    <submittedName>
        <fullName evidence="2">App1 family protein</fullName>
    </submittedName>
</protein>
<dbReference type="Proteomes" id="UP001596415">
    <property type="component" value="Unassembled WGS sequence"/>
</dbReference>